<dbReference type="Proteomes" id="UP000605144">
    <property type="component" value="Unassembled WGS sequence"/>
</dbReference>
<feature type="domain" description="D-glutamate N-acetyltransferase-like C-terminal" evidence="1">
    <location>
        <begin position="121"/>
        <end position="307"/>
    </location>
</feature>
<dbReference type="InterPro" id="IPR011669">
    <property type="entry name" value="DgcN-like"/>
</dbReference>
<gene>
    <name evidence="2" type="ORF">EYG76_01990</name>
</gene>
<organism evidence="2 3">
    <name type="scientific">Methanothermococcus okinawensis</name>
    <dbReference type="NCBI Taxonomy" id="155863"/>
    <lineage>
        <taxon>Archaea</taxon>
        <taxon>Methanobacteriati</taxon>
        <taxon>Methanobacteriota</taxon>
        <taxon>Methanomada group</taxon>
        <taxon>Methanococci</taxon>
        <taxon>Methanococcales</taxon>
        <taxon>Methanococcaceae</taxon>
        <taxon>Methanothermococcus</taxon>
    </lineage>
</organism>
<dbReference type="Gene3D" id="3.40.50.300">
    <property type="entry name" value="P-loop containing nucleotide triphosphate hydrolases"/>
    <property type="match status" value="1"/>
</dbReference>
<proteinExistence type="predicted"/>
<dbReference type="EMBL" id="DQSV01000041">
    <property type="protein sequence ID" value="HIP17059.1"/>
    <property type="molecule type" value="Genomic_DNA"/>
</dbReference>
<dbReference type="AlphaFoldDB" id="A0A832YTB6"/>
<dbReference type="InterPro" id="IPR035086">
    <property type="entry name" value="DgcN-like_C"/>
</dbReference>
<evidence type="ECO:0000313" key="3">
    <source>
        <dbReference type="Proteomes" id="UP000605144"/>
    </source>
</evidence>
<dbReference type="SUPFAM" id="SSF52540">
    <property type="entry name" value="P-loop containing nucleoside triphosphate hydrolases"/>
    <property type="match status" value="1"/>
</dbReference>
<comment type="caution">
    <text evidence="2">The sequence shown here is derived from an EMBL/GenBank/DDBJ whole genome shotgun (WGS) entry which is preliminary data.</text>
</comment>
<dbReference type="PANTHER" id="PTHR40690:SF1">
    <property type="entry name" value="DUF1611 DOMAIN-CONTAINING PROTEIN"/>
    <property type="match status" value="1"/>
</dbReference>
<protein>
    <submittedName>
        <fullName evidence="2">DUF1611 domain-containing protein</fullName>
    </submittedName>
</protein>
<accession>A0A832YTB6</accession>
<dbReference type="InterPro" id="IPR027417">
    <property type="entry name" value="P-loop_NTPase"/>
</dbReference>
<name>A0A832YTB6_9EURY</name>
<evidence type="ECO:0000313" key="2">
    <source>
        <dbReference type="EMBL" id="HIP17059.1"/>
    </source>
</evidence>
<dbReference type="PANTHER" id="PTHR40690">
    <property type="entry name" value="GLL3100 PROTEIN"/>
    <property type="match status" value="1"/>
</dbReference>
<reference evidence="2" key="1">
    <citation type="journal article" date="2020" name="ISME J.">
        <title>Gammaproteobacteria mediating utilization of methyl-, sulfur- and petroleum organic compounds in deep ocean hydrothermal plumes.</title>
        <authorList>
            <person name="Zhou Z."/>
            <person name="Liu Y."/>
            <person name="Pan J."/>
            <person name="Cron B.R."/>
            <person name="Toner B.M."/>
            <person name="Anantharaman K."/>
            <person name="Breier J.A."/>
            <person name="Dick G.J."/>
            <person name="Li M."/>
        </authorList>
    </citation>
    <scope>NUCLEOTIDE SEQUENCE</scope>
    <source>
        <strain evidence="2">SZUA-1385</strain>
    </source>
</reference>
<sequence length="321" mass="36174">MKTAKLSHNNKVSEGLKNFSNILISGYNFVENNKEVCNSKEYDTFIWTKEILTPSEAELWEKSIISEIEKGKNIYNMARLYMVVHNKKLSSLADKYDIEYFDCSDPNIFDKYREYAKLGLKGVDAKIITIMGTGRKCGKFTTSLFLKNELSKYLRVGTVGTEPHSKLCGIDEMIIPQVIPICHVAPTLYGAIKKVDLNNRDLIIVSSQTGVFSNPLEVGTGRGGGVISLSILQGSKPDYIILASNTLNTTEIERNIRAIEILSNKRVIGITINGRYAGETYNDEDYEDILYTISEEFNLPVADVIRDIYSKEFVKCIMELL</sequence>
<dbReference type="Pfam" id="PF07755">
    <property type="entry name" value="DUF1611"/>
    <property type="match status" value="1"/>
</dbReference>
<evidence type="ECO:0000259" key="1">
    <source>
        <dbReference type="Pfam" id="PF07755"/>
    </source>
</evidence>